<dbReference type="Proteomes" id="UP000664940">
    <property type="component" value="Unassembled WGS sequence"/>
</dbReference>
<dbReference type="PANTHER" id="PTHR15286:SF11">
    <property type="entry name" value="RAS ASSOCIATION DOMAIN-CONTAINING PROTEIN 7"/>
    <property type="match status" value="1"/>
</dbReference>
<proteinExistence type="predicted"/>
<name>A0A834A0B3_9CHIR</name>
<comment type="caution">
    <text evidence="2">The sequence shown here is derived from an EMBL/GenBank/DDBJ whole genome shotgun (WGS) entry which is preliminary data.</text>
</comment>
<accession>A0A834A0B3</accession>
<feature type="region of interest" description="Disordered" evidence="1">
    <location>
        <begin position="101"/>
        <end position="120"/>
    </location>
</feature>
<dbReference type="EMBL" id="JABVXQ010000006">
    <property type="protein sequence ID" value="KAF6105843.1"/>
    <property type="molecule type" value="Genomic_DNA"/>
</dbReference>
<sequence length="120" mass="12632">MLSGTAAMELKVWVDGIQRVVCGVSEQTTCQEVVIALAQAIDGPFRARAAPQGEGTAAAAPGVSNGCSGYLRTVCQRCPVCPEADRAQPYWEALLRQLPAPRALPNPRQPSLKAKTSTGP</sequence>
<reference evidence="2 3" key="1">
    <citation type="journal article" date="2020" name="Nature">
        <title>Six reference-quality genomes reveal evolution of bat adaptations.</title>
        <authorList>
            <person name="Jebb D."/>
            <person name="Huang Z."/>
            <person name="Pippel M."/>
            <person name="Hughes G.M."/>
            <person name="Lavrichenko K."/>
            <person name="Devanna P."/>
            <person name="Winkler S."/>
            <person name="Jermiin L.S."/>
            <person name="Skirmuntt E.C."/>
            <person name="Katzourakis A."/>
            <person name="Burkitt-Gray L."/>
            <person name="Ray D.A."/>
            <person name="Sullivan K.A.M."/>
            <person name="Roscito J.G."/>
            <person name="Kirilenko B.M."/>
            <person name="Davalos L.M."/>
            <person name="Corthals A.P."/>
            <person name="Power M.L."/>
            <person name="Jones G."/>
            <person name="Ransome R.D."/>
            <person name="Dechmann D.K.N."/>
            <person name="Locatelli A.G."/>
            <person name="Puechmaille S.J."/>
            <person name="Fedrigo O."/>
            <person name="Jarvis E.D."/>
            <person name="Hiller M."/>
            <person name="Vernes S.C."/>
            <person name="Myers E.W."/>
            <person name="Teeling E.C."/>
        </authorList>
    </citation>
    <scope>NUCLEOTIDE SEQUENCE [LARGE SCALE GENOMIC DNA]</scope>
    <source>
        <strain evidence="2">Bat1K_MPI-CBG_1</strain>
    </source>
</reference>
<protein>
    <submittedName>
        <fullName evidence="2">Ras association domain family member 7</fullName>
    </submittedName>
</protein>
<dbReference type="Gene3D" id="3.10.20.90">
    <property type="entry name" value="Phosphatidylinositol 3-kinase Catalytic Subunit, Chain A, domain 1"/>
    <property type="match status" value="1"/>
</dbReference>
<dbReference type="AlphaFoldDB" id="A0A834A0B3"/>
<evidence type="ECO:0000313" key="3">
    <source>
        <dbReference type="Proteomes" id="UP000664940"/>
    </source>
</evidence>
<evidence type="ECO:0000313" key="2">
    <source>
        <dbReference type="EMBL" id="KAF6105843.1"/>
    </source>
</evidence>
<organism evidence="2 3">
    <name type="scientific">Phyllostomus discolor</name>
    <name type="common">pale spear-nosed bat</name>
    <dbReference type="NCBI Taxonomy" id="89673"/>
    <lineage>
        <taxon>Eukaryota</taxon>
        <taxon>Metazoa</taxon>
        <taxon>Chordata</taxon>
        <taxon>Craniata</taxon>
        <taxon>Vertebrata</taxon>
        <taxon>Euteleostomi</taxon>
        <taxon>Mammalia</taxon>
        <taxon>Eutheria</taxon>
        <taxon>Laurasiatheria</taxon>
        <taxon>Chiroptera</taxon>
        <taxon>Yangochiroptera</taxon>
        <taxon>Phyllostomidae</taxon>
        <taxon>Phyllostominae</taxon>
        <taxon>Phyllostomus</taxon>
    </lineage>
</organism>
<dbReference type="PANTHER" id="PTHR15286">
    <property type="entry name" value="RAS-ASSOCIATING DOMAIN CONTAINING PROTEIN"/>
    <property type="match status" value="1"/>
</dbReference>
<dbReference type="InterPro" id="IPR029071">
    <property type="entry name" value="Ubiquitin-like_domsf"/>
</dbReference>
<gene>
    <name evidence="2" type="ORF">HJG60_016103</name>
</gene>
<dbReference type="InterPro" id="IPR033593">
    <property type="entry name" value="N-RASSF"/>
</dbReference>
<evidence type="ECO:0000256" key="1">
    <source>
        <dbReference type="SAM" id="MobiDB-lite"/>
    </source>
</evidence>
<dbReference type="SUPFAM" id="SSF54236">
    <property type="entry name" value="Ubiquitin-like"/>
    <property type="match status" value="1"/>
</dbReference>